<dbReference type="PANTHER" id="PTHR30035">
    <property type="entry name" value="LIPOPROTEIN VACJ-RELATED"/>
    <property type="match status" value="1"/>
</dbReference>
<dbReference type="Proteomes" id="UP000262257">
    <property type="component" value="Unassembled WGS sequence"/>
</dbReference>
<evidence type="ECO:0000313" key="4">
    <source>
        <dbReference type="EMBL" id="HCM32394.1"/>
    </source>
</evidence>
<reference evidence="4 5" key="1">
    <citation type="journal article" date="2018" name="Nat. Biotechnol.">
        <title>A standardized bacterial taxonomy based on genome phylogeny substantially revises the tree of life.</title>
        <authorList>
            <person name="Parks D.H."/>
            <person name="Chuvochina M."/>
            <person name="Waite D.W."/>
            <person name="Rinke C."/>
            <person name="Skarshewski A."/>
            <person name="Chaumeil P.A."/>
            <person name="Hugenholtz P."/>
        </authorList>
    </citation>
    <scope>NUCLEOTIDE SEQUENCE [LARGE SCALE GENOMIC DNA]</scope>
    <source>
        <strain evidence="4">UBA10045</strain>
    </source>
</reference>
<dbReference type="EMBL" id="DPXL01000175">
    <property type="protein sequence ID" value="HCM32394.1"/>
    <property type="molecule type" value="Genomic_DNA"/>
</dbReference>
<accession>A0A3D3G3Y6</accession>
<dbReference type="RefSeq" id="WP_284908268.1">
    <property type="nucleotide sequence ID" value="NZ_JASPBZ010000002.1"/>
</dbReference>
<comment type="similarity">
    <text evidence="1">Belongs to the MlaA family.</text>
</comment>
<feature type="signal peptide" evidence="3">
    <location>
        <begin position="1"/>
        <end position="22"/>
    </location>
</feature>
<dbReference type="InterPro" id="IPR007428">
    <property type="entry name" value="MlaA"/>
</dbReference>
<evidence type="ECO:0000256" key="2">
    <source>
        <dbReference type="ARBA" id="ARBA00022729"/>
    </source>
</evidence>
<proteinExistence type="inferred from homology"/>
<dbReference type="AlphaFoldDB" id="A0A3D3G3Y6"/>
<dbReference type="PRINTS" id="PR01805">
    <property type="entry name" value="VACJLIPOPROT"/>
</dbReference>
<dbReference type="GO" id="GO:0016020">
    <property type="term" value="C:membrane"/>
    <property type="evidence" value="ECO:0007669"/>
    <property type="project" value="InterPro"/>
</dbReference>
<name>A0A3D3G3Y6_ACIRA</name>
<dbReference type="GO" id="GO:0120010">
    <property type="term" value="P:intermembrane phospholipid transfer"/>
    <property type="evidence" value="ECO:0007669"/>
    <property type="project" value="TreeGrafter"/>
</dbReference>
<evidence type="ECO:0000256" key="1">
    <source>
        <dbReference type="ARBA" id="ARBA00010634"/>
    </source>
</evidence>
<keyword evidence="4" id="KW-0449">Lipoprotein</keyword>
<feature type="chain" id="PRO_5017657552" evidence="3">
    <location>
        <begin position="23"/>
        <end position="301"/>
    </location>
</feature>
<keyword evidence="2 3" id="KW-0732">Signal</keyword>
<gene>
    <name evidence="4" type="ORF">DIC32_13945</name>
</gene>
<evidence type="ECO:0000256" key="3">
    <source>
        <dbReference type="SAM" id="SignalP"/>
    </source>
</evidence>
<protein>
    <submittedName>
        <fullName evidence="4">VacJ family lipoprotein</fullName>
    </submittedName>
</protein>
<comment type="caution">
    <text evidence="4">The sequence shown here is derived from an EMBL/GenBank/DDBJ whole genome shotgun (WGS) entry which is preliminary data.</text>
</comment>
<sequence length="301" mass="33792">MPHFHFLWASLLAAGFASSSFAQEIAQPVSASAEQVPDTEVIDPDHPSHPSRLEALKQLKNVTRQDLKVNANAAQPEEVKDPLQPLNRQIYELNDALDRTIIRPVAVQYVEKIPTDVRGTYRNFRKNLGEPWNAVNQLMQGRPARAAKTLGRFTVNTLSSLGFADPARRVGLESEDENFGTTLGYWGVPSGPYLVLPVLGPSTFRDTVGRVVDSQARPQKYIFEDHEGLYWGDQMLRGIDIRSQLLDVEDVLQGDRYAAIRDIYLQRKNYEIAQKKGTDAEITFIDDEADDENADPEIISD</sequence>
<dbReference type="PANTHER" id="PTHR30035:SF3">
    <property type="entry name" value="INTERMEMBRANE PHOSPHOLIPID TRANSPORT SYSTEM LIPOPROTEIN MLAA"/>
    <property type="match status" value="1"/>
</dbReference>
<organism evidence="4 5">
    <name type="scientific">Acinetobacter radioresistens</name>
    <dbReference type="NCBI Taxonomy" id="40216"/>
    <lineage>
        <taxon>Bacteria</taxon>
        <taxon>Pseudomonadati</taxon>
        <taxon>Pseudomonadota</taxon>
        <taxon>Gammaproteobacteria</taxon>
        <taxon>Moraxellales</taxon>
        <taxon>Moraxellaceae</taxon>
        <taxon>Acinetobacter</taxon>
    </lineage>
</organism>
<dbReference type="Pfam" id="PF04333">
    <property type="entry name" value="MlaA"/>
    <property type="match status" value="1"/>
</dbReference>
<evidence type="ECO:0000313" key="5">
    <source>
        <dbReference type="Proteomes" id="UP000262257"/>
    </source>
</evidence>